<accession>A0A6N2ASC3</accession>
<evidence type="ECO:0000313" key="1">
    <source>
        <dbReference type="EMBL" id="TMW84619.1"/>
    </source>
</evidence>
<sequence length="100" mass="11089">MNTKRNDVIRVVEAAAGENQAPPEATTVVIQVPVNPGRLTDGEVRETLLQMAHTITILDQATRKCAPIENLHASTMASWLRDFTRMNPPIYYGSKTNEDP</sequence>
<gene>
    <name evidence="1" type="ORF">EJD97_024797</name>
</gene>
<protein>
    <submittedName>
        <fullName evidence="1">Uncharacterized protein</fullName>
    </submittedName>
</protein>
<comment type="caution">
    <text evidence="1">The sequence shown here is derived from an EMBL/GenBank/DDBJ whole genome shotgun (WGS) entry which is preliminary data.</text>
</comment>
<proteinExistence type="predicted"/>
<dbReference type="EMBL" id="RXGB01008933">
    <property type="protein sequence ID" value="TMW84619.1"/>
    <property type="molecule type" value="Genomic_DNA"/>
</dbReference>
<organism evidence="1">
    <name type="scientific">Solanum chilense</name>
    <name type="common">Tomato</name>
    <name type="synonym">Lycopersicon chilense</name>
    <dbReference type="NCBI Taxonomy" id="4083"/>
    <lineage>
        <taxon>Eukaryota</taxon>
        <taxon>Viridiplantae</taxon>
        <taxon>Streptophyta</taxon>
        <taxon>Embryophyta</taxon>
        <taxon>Tracheophyta</taxon>
        <taxon>Spermatophyta</taxon>
        <taxon>Magnoliopsida</taxon>
        <taxon>eudicotyledons</taxon>
        <taxon>Gunneridae</taxon>
        <taxon>Pentapetalae</taxon>
        <taxon>asterids</taxon>
        <taxon>lamiids</taxon>
        <taxon>Solanales</taxon>
        <taxon>Solanaceae</taxon>
        <taxon>Solanoideae</taxon>
        <taxon>Solaneae</taxon>
        <taxon>Solanum</taxon>
        <taxon>Solanum subgen. Lycopersicon</taxon>
    </lineage>
</organism>
<reference evidence="1" key="1">
    <citation type="submission" date="2019-05" db="EMBL/GenBank/DDBJ databases">
        <title>The de novo reference genome and transcriptome assemblies of the wild tomato species Solanum chilense.</title>
        <authorList>
            <person name="Stam R."/>
            <person name="Nosenko T."/>
            <person name="Hoerger A.C."/>
            <person name="Stephan W."/>
            <person name="Seidel M.A."/>
            <person name="Kuhn J.M.M."/>
            <person name="Haberer G."/>
            <person name="Tellier A."/>
        </authorList>
    </citation>
    <scope>NUCLEOTIDE SEQUENCE</scope>
    <source>
        <tissue evidence="1">Mature leaves</tissue>
    </source>
</reference>
<name>A0A6N2ASC3_SOLCI</name>
<dbReference type="AlphaFoldDB" id="A0A6N2ASC3"/>